<evidence type="ECO:0000313" key="7">
    <source>
        <dbReference type="Ensembl" id="ENSOTSP00005133872.1"/>
    </source>
</evidence>
<dbReference type="PANTHER" id="PTHR21244">
    <property type="entry name" value="MITOCHONDRIAL 28S RIBOSOMAL PROTEIN S24"/>
    <property type="match status" value="1"/>
</dbReference>
<reference evidence="7" key="2">
    <citation type="submission" date="2025-08" db="UniProtKB">
        <authorList>
            <consortium name="Ensembl"/>
        </authorList>
    </citation>
    <scope>IDENTIFICATION</scope>
</reference>
<comment type="similarity">
    <text evidence="2">Belongs to the universal ribosomal protein uS3 family.</text>
</comment>
<evidence type="ECO:0000256" key="3">
    <source>
        <dbReference type="ARBA" id="ARBA00022946"/>
    </source>
</evidence>
<keyword evidence="5" id="KW-0496">Mitochondrion</keyword>
<accession>A0AAZ3QX17</accession>
<keyword evidence="8" id="KW-1185">Reference proteome</keyword>
<dbReference type="GO" id="GO:0005840">
    <property type="term" value="C:ribosome"/>
    <property type="evidence" value="ECO:0007669"/>
    <property type="project" value="UniProtKB-KW"/>
</dbReference>
<keyword evidence="6" id="KW-0687">Ribonucleoprotein</keyword>
<dbReference type="GeneTree" id="ENSGT01120000278203"/>
<evidence type="ECO:0000256" key="4">
    <source>
        <dbReference type="ARBA" id="ARBA00022980"/>
    </source>
</evidence>
<dbReference type="PANTHER" id="PTHR21244:SF1">
    <property type="entry name" value="SMALL RIBOSOMAL SUBUNIT PROTEIN US3M"/>
    <property type="match status" value="1"/>
</dbReference>
<evidence type="ECO:0000256" key="6">
    <source>
        <dbReference type="ARBA" id="ARBA00023274"/>
    </source>
</evidence>
<evidence type="ECO:0000256" key="5">
    <source>
        <dbReference type="ARBA" id="ARBA00023128"/>
    </source>
</evidence>
<dbReference type="AlphaFoldDB" id="A0AAZ3QX17"/>
<comment type="subcellular location">
    <subcellularLocation>
        <location evidence="1">Mitochondrion</location>
    </subcellularLocation>
</comment>
<protein>
    <submittedName>
        <fullName evidence="7">Uncharacterized protein</fullName>
    </submittedName>
</protein>
<dbReference type="Ensembl" id="ENSOTST00005133299.1">
    <property type="protein sequence ID" value="ENSOTSP00005133872.1"/>
    <property type="gene ID" value="ENSOTSG00005048723.1"/>
</dbReference>
<keyword evidence="4" id="KW-0689">Ribosomal protein</keyword>
<proteinExistence type="inferred from homology"/>
<dbReference type="Pfam" id="PF14955">
    <property type="entry name" value="MRP-S24"/>
    <property type="match status" value="1"/>
</dbReference>
<keyword evidence="3" id="KW-0809">Transit peptide</keyword>
<dbReference type="InterPro" id="IPR026146">
    <property type="entry name" value="Ribosomal_uS3m"/>
</dbReference>
<evidence type="ECO:0000313" key="8">
    <source>
        <dbReference type="Proteomes" id="UP000694402"/>
    </source>
</evidence>
<reference evidence="7" key="3">
    <citation type="submission" date="2025-09" db="UniProtKB">
        <authorList>
            <consortium name="Ensembl"/>
        </authorList>
    </citation>
    <scope>IDENTIFICATION</scope>
</reference>
<evidence type="ECO:0000256" key="2">
    <source>
        <dbReference type="ARBA" id="ARBA00010761"/>
    </source>
</evidence>
<reference evidence="8" key="1">
    <citation type="journal article" date="2018" name="PLoS ONE">
        <title>Chinook salmon (Oncorhynchus tshawytscha) genome and transcriptome.</title>
        <authorList>
            <person name="Christensen K.A."/>
            <person name="Leong J.S."/>
            <person name="Sakhrani D."/>
            <person name="Biagi C.A."/>
            <person name="Minkley D.R."/>
            <person name="Withler R.E."/>
            <person name="Rondeau E.B."/>
            <person name="Koop B.F."/>
            <person name="Devlin R.H."/>
        </authorList>
    </citation>
    <scope>NUCLEOTIDE SEQUENCE [LARGE SCALE GENOMIC DNA]</scope>
</reference>
<dbReference type="GO" id="GO:1990904">
    <property type="term" value="C:ribonucleoprotein complex"/>
    <property type="evidence" value="ECO:0007669"/>
    <property type="project" value="UniProtKB-KW"/>
</dbReference>
<evidence type="ECO:0000256" key="1">
    <source>
        <dbReference type="ARBA" id="ARBA00004173"/>
    </source>
</evidence>
<name>A0AAZ3QX17_ONCTS</name>
<dbReference type="GO" id="GO:0005739">
    <property type="term" value="C:mitochondrion"/>
    <property type="evidence" value="ECO:0007669"/>
    <property type="project" value="UniProtKB-SubCell"/>
</dbReference>
<organism evidence="7 8">
    <name type="scientific">Oncorhynchus tshawytscha</name>
    <name type="common">Chinook salmon</name>
    <name type="synonym">Salmo tshawytscha</name>
    <dbReference type="NCBI Taxonomy" id="74940"/>
    <lineage>
        <taxon>Eukaryota</taxon>
        <taxon>Metazoa</taxon>
        <taxon>Chordata</taxon>
        <taxon>Craniata</taxon>
        <taxon>Vertebrata</taxon>
        <taxon>Euteleostomi</taxon>
        <taxon>Actinopterygii</taxon>
        <taxon>Neopterygii</taxon>
        <taxon>Teleostei</taxon>
        <taxon>Protacanthopterygii</taxon>
        <taxon>Salmoniformes</taxon>
        <taxon>Salmonidae</taxon>
        <taxon>Salmoninae</taxon>
        <taxon>Oncorhynchus</taxon>
    </lineage>
</organism>
<dbReference type="Proteomes" id="UP000694402">
    <property type="component" value="Unassembled WGS sequence"/>
</dbReference>
<sequence>QIACFWLANYIAANVSQCYLAVAQVFVFTPLPHRTRLPVGTSIYNNSTRALHVTAASWHLVLSLLCCQNRAARIRVGKGDRALTYEQAPHTHHIGHRKGWLSQHTSNNLQGFHSSLELFTTCKSCVGVKWTCEKLSGMLFRLLISHDMVTLNKALKSCFSAKRQGTQITSSSSISKVRV</sequence>
<dbReference type="GO" id="GO:0006412">
    <property type="term" value="P:translation"/>
    <property type="evidence" value="ECO:0007669"/>
    <property type="project" value="TreeGrafter"/>
</dbReference>